<dbReference type="AlphaFoldDB" id="A0ABD0UMQ8"/>
<organism evidence="1 2">
    <name type="scientific">Dendrobium thyrsiflorum</name>
    <name type="common">Pinecone-like raceme dendrobium</name>
    <name type="synonym">Orchid</name>
    <dbReference type="NCBI Taxonomy" id="117978"/>
    <lineage>
        <taxon>Eukaryota</taxon>
        <taxon>Viridiplantae</taxon>
        <taxon>Streptophyta</taxon>
        <taxon>Embryophyta</taxon>
        <taxon>Tracheophyta</taxon>
        <taxon>Spermatophyta</taxon>
        <taxon>Magnoliopsida</taxon>
        <taxon>Liliopsida</taxon>
        <taxon>Asparagales</taxon>
        <taxon>Orchidaceae</taxon>
        <taxon>Epidendroideae</taxon>
        <taxon>Malaxideae</taxon>
        <taxon>Dendrobiinae</taxon>
        <taxon>Dendrobium</taxon>
    </lineage>
</organism>
<name>A0ABD0UMQ8_DENTH</name>
<accession>A0ABD0UMQ8</accession>
<dbReference type="EMBL" id="JANQDX010000015">
    <property type="protein sequence ID" value="KAL0911636.1"/>
    <property type="molecule type" value="Genomic_DNA"/>
</dbReference>
<evidence type="ECO:0008006" key="3">
    <source>
        <dbReference type="Google" id="ProtNLM"/>
    </source>
</evidence>
<sequence length="88" mass="9743">MPKFRAEFAYAILCATQNSKIFARLALLRAERRGRGVSLMSSPPGPSGPMLAFLESKAVHDRSVHSLRLLTLVLSVLRLLRGVTFIFS</sequence>
<dbReference type="Proteomes" id="UP001552299">
    <property type="component" value="Unassembled WGS sequence"/>
</dbReference>
<evidence type="ECO:0000313" key="2">
    <source>
        <dbReference type="Proteomes" id="UP001552299"/>
    </source>
</evidence>
<reference evidence="1 2" key="1">
    <citation type="journal article" date="2024" name="Plant Biotechnol. J.">
        <title>Dendrobium thyrsiflorum genome and its molecular insights into genes involved in important horticultural traits.</title>
        <authorList>
            <person name="Chen B."/>
            <person name="Wang J.Y."/>
            <person name="Zheng P.J."/>
            <person name="Li K.L."/>
            <person name="Liang Y.M."/>
            <person name="Chen X.F."/>
            <person name="Zhang C."/>
            <person name="Zhao X."/>
            <person name="He X."/>
            <person name="Zhang G.Q."/>
            <person name="Liu Z.J."/>
            <person name="Xu Q."/>
        </authorList>
    </citation>
    <scope>NUCLEOTIDE SEQUENCE [LARGE SCALE GENOMIC DNA]</scope>
    <source>
        <strain evidence="1">GZMU011</strain>
    </source>
</reference>
<evidence type="ECO:0000313" key="1">
    <source>
        <dbReference type="EMBL" id="KAL0911636.1"/>
    </source>
</evidence>
<protein>
    <recommendedName>
        <fullName evidence="3">Secreted protein</fullName>
    </recommendedName>
</protein>
<keyword evidence="2" id="KW-1185">Reference proteome</keyword>
<comment type="caution">
    <text evidence="1">The sequence shown here is derived from an EMBL/GenBank/DDBJ whole genome shotgun (WGS) entry which is preliminary data.</text>
</comment>
<gene>
    <name evidence="1" type="ORF">M5K25_019791</name>
</gene>
<proteinExistence type="predicted"/>